<evidence type="ECO:0000256" key="1">
    <source>
        <dbReference type="ARBA" id="ARBA00023186"/>
    </source>
</evidence>
<dbReference type="Pfam" id="PF03234">
    <property type="entry name" value="CDC37_N"/>
    <property type="match status" value="1"/>
</dbReference>
<evidence type="ECO:0000313" key="8">
    <source>
        <dbReference type="Proteomes" id="UP000015102"/>
    </source>
</evidence>
<dbReference type="InterPro" id="IPR013855">
    <property type="entry name" value="Cdc37_N_dom"/>
</dbReference>
<feature type="region of interest" description="Disordered" evidence="4">
    <location>
        <begin position="1"/>
        <end position="26"/>
    </location>
</feature>
<dbReference type="Pfam" id="PF08564">
    <property type="entry name" value="CDC37_C"/>
    <property type="match status" value="1"/>
</dbReference>
<feature type="domain" description="Cdc37 C-terminal" evidence="5">
    <location>
        <begin position="222"/>
        <end position="295"/>
    </location>
</feature>
<dbReference type="GO" id="GO:0050821">
    <property type="term" value="P:protein stabilization"/>
    <property type="evidence" value="ECO:0007669"/>
    <property type="project" value="TreeGrafter"/>
</dbReference>
<dbReference type="InterPro" id="IPR038189">
    <property type="entry name" value="Cdc37_Hsp90-bd_sf"/>
</dbReference>
<dbReference type="Gene3D" id="1.20.58.610">
    <property type="entry name" value="Cdc37, Hsp90 binding domain"/>
    <property type="match status" value="1"/>
</dbReference>
<dbReference type="EMBL" id="CAQQ02197455">
    <property type="status" value="NOT_ANNOTATED_CDS"/>
    <property type="molecule type" value="Genomic_DNA"/>
</dbReference>
<dbReference type="STRING" id="36166.T1H0Y8"/>
<evidence type="ECO:0000256" key="3">
    <source>
        <dbReference type="SAM" id="Coils"/>
    </source>
</evidence>
<feature type="domain" description="Cdc37 N-terminal" evidence="6">
    <location>
        <begin position="1"/>
        <end position="121"/>
    </location>
</feature>
<dbReference type="SUPFAM" id="SSF101391">
    <property type="entry name" value="Hsp90 co-chaperone CDC37"/>
    <property type="match status" value="1"/>
</dbReference>
<dbReference type="GO" id="GO:0005737">
    <property type="term" value="C:cytoplasm"/>
    <property type="evidence" value="ECO:0007669"/>
    <property type="project" value="TreeGrafter"/>
</dbReference>
<keyword evidence="8" id="KW-1185">Reference proteome</keyword>
<organism evidence="7 8">
    <name type="scientific">Megaselia scalaris</name>
    <name type="common">Humpbacked fly</name>
    <name type="synonym">Phora scalaris</name>
    <dbReference type="NCBI Taxonomy" id="36166"/>
    <lineage>
        <taxon>Eukaryota</taxon>
        <taxon>Metazoa</taxon>
        <taxon>Ecdysozoa</taxon>
        <taxon>Arthropoda</taxon>
        <taxon>Hexapoda</taxon>
        <taxon>Insecta</taxon>
        <taxon>Pterygota</taxon>
        <taxon>Neoptera</taxon>
        <taxon>Endopterygota</taxon>
        <taxon>Diptera</taxon>
        <taxon>Brachycera</taxon>
        <taxon>Muscomorpha</taxon>
        <taxon>Platypezoidea</taxon>
        <taxon>Phoridae</taxon>
        <taxon>Megaseliini</taxon>
        <taxon>Megaselia</taxon>
    </lineage>
</organism>
<dbReference type="Proteomes" id="UP000015102">
    <property type="component" value="Unassembled WGS sequence"/>
</dbReference>
<dbReference type="GO" id="GO:0031072">
    <property type="term" value="F:heat shock protein binding"/>
    <property type="evidence" value="ECO:0007669"/>
    <property type="project" value="TreeGrafter"/>
</dbReference>
<keyword evidence="3" id="KW-0175">Coiled coil</keyword>
<name>T1H0Y8_MEGSC</name>
<feature type="region of interest" description="Disordered" evidence="4">
    <location>
        <begin position="276"/>
        <end position="307"/>
    </location>
</feature>
<dbReference type="PANTHER" id="PTHR12800">
    <property type="entry name" value="CDC37-RELATED"/>
    <property type="match status" value="1"/>
</dbReference>
<dbReference type="InterPro" id="IPR004918">
    <property type="entry name" value="Cdc37"/>
</dbReference>
<dbReference type="GO" id="GO:0051087">
    <property type="term" value="F:protein-folding chaperone binding"/>
    <property type="evidence" value="ECO:0007669"/>
    <property type="project" value="TreeGrafter"/>
</dbReference>
<feature type="compositionally biased region" description="Basic and acidic residues" evidence="4">
    <location>
        <begin position="1"/>
        <end position="11"/>
    </location>
</feature>
<dbReference type="InterPro" id="IPR013873">
    <property type="entry name" value="Cdc37_C"/>
</dbReference>
<evidence type="ECO:0000259" key="5">
    <source>
        <dbReference type="SMART" id="SM01069"/>
    </source>
</evidence>
<sequence length="307" mass="36124">MVDYSKWKDIEISDDEDDTHPNIDTPSLFRWRHQARVERMEQAEQEKKQFEMQKQSYGARLADCKKKIAEKDGDLEQLQKQLKELEMEGIEIKKRDDELRLKEKKTPWNVDTISKEGFQKTVINKNINKRKDENLTEEERAEKMKNFVKDNEKLIKQLECLENVDPRGCSASFFVKIQDCVPEYKAEFEKEIRDFIARIKKRAEEKIQEAIAEQEEEDRKERLGPGGLDPAEVFEELPECLKKCFESRDIKLLQETILTLPEKDAKYHMKRCVDSGLWVPDGGVKSEEEETKESEPIYSESPENASK</sequence>
<dbReference type="SMART" id="SM01069">
    <property type="entry name" value="CDC37_C"/>
    <property type="match status" value="1"/>
</dbReference>
<evidence type="ECO:0000256" key="4">
    <source>
        <dbReference type="SAM" id="MobiDB-lite"/>
    </source>
</evidence>
<dbReference type="PANTHER" id="PTHR12800:SF4">
    <property type="entry name" value="HSP90 CO-CHAPERONE CDC37"/>
    <property type="match status" value="1"/>
</dbReference>
<dbReference type="HOGENOM" id="CLU_046495_0_0_1"/>
<evidence type="ECO:0000256" key="2">
    <source>
        <dbReference type="ARBA" id="ARBA00031396"/>
    </source>
</evidence>
<accession>T1H0Y8</accession>
<reference evidence="8" key="1">
    <citation type="submission" date="2013-02" db="EMBL/GenBank/DDBJ databases">
        <authorList>
            <person name="Hughes D."/>
        </authorList>
    </citation>
    <scope>NUCLEOTIDE SEQUENCE</scope>
    <source>
        <strain>Durham</strain>
        <strain evidence="8">NC isolate 2 -- Noor lab</strain>
    </source>
</reference>
<dbReference type="GO" id="GO:0051082">
    <property type="term" value="F:unfolded protein binding"/>
    <property type="evidence" value="ECO:0007669"/>
    <property type="project" value="TreeGrafter"/>
</dbReference>
<dbReference type="AlphaFoldDB" id="T1H0Y8"/>
<evidence type="ECO:0000259" key="6">
    <source>
        <dbReference type="SMART" id="SM01071"/>
    </source>
</evidence>
<reference evidence="7" key="2">
    <citation type="submission" date="2015-06" db="UniProtKB">
        <authorList>
            <consortium name="EnsemblMetazoa"/>
        </authorList>
    </citation>
    <scope>IDENTIFICATION</scope>
</reference>
<dbReference type="GO" id="GO:0019901">
    <property type="term" value="F:protein kinase binding"/>
    <property type="evidence" value="ECO:0007669"/>
    <property type="project" value="InterPro"/>
</dbReference>
<feature type="coiled-coil region" evidence="3">
    <location>
        <begin position="193"/>
        <end position="220"/>
    </location>
</feature>
<protein>
    <recommendedName>
        <fullName evidence="2">Hsp90 chaperone protein kinase-targeting subunit</fullName>
    </recommendedName>
</protein>
<feature type="coiled-coil region" evidence="3">
    <location>
        <begin position="33"/>
        <end position="95"/>
    </location>
</feature>
<dbReference type="GO" id="GO:0006457">
    <property type="term" value="P:protein folding"/>
    <property type="evidence" value="ECO:0007669"/>
    <property type="project" value="TreeGrafter"/>
</dbReference>
<dbReference type="EnsemblMetazoa" id="MESCA009835-RA">
    <property type="protein sequence ID" value="MESCA009835-PA"/>
    <property type="gene ID" value="MESCA009835"/>
</dbReference>
<proteinExistence type="predicted"/>
<dbReference type="Gene3D" id="6.10.140.250">
    <property type="match status" value="1"/>
</dbReference>
<keyword evidence="1" id="KW-0143">Chaperone</keyword>
<dbReference type="SMART" id="SM01071">
    <property type="entry name" value="CDC37_N"/>
    <property type="match status" value="1"/>
</dbReference>
<dbReference type="OMA" id="AEQCIII"/>
<evidence type="ECO:0000313" key="7">
    <source>
        <dbReference type="EnsemblMetazoa" id="MESCA009835-PA"/>
    </source>
</evidence>